<proteinExistence type="predicted"/>
<dbReference type="InterPro" id="IPR000182">
    <property type="entry name" value="GNAT_dom"/>
</dbReference>
<evidence type="ECO:0000313" key="6">
    <source>
        <dbReference type="Proteomes" id="UP001611263"/>
    </source>
</evidence>
<dbReference type="EMBL" id="JBIRUQ010000002">
    <property type="protein sequence ID" value="MFI1461314.1"/>
    <property type="molecule type" value="Genomic_DNA"/>
</dbReference>
<dbReference type="Gene3D" id="3.40.630.30">
    <property type="match status" value="1"/>
</dbReference>
<dbReference type="CDD" id="cd04301">
    <property type="entry name" value="NAT_SF"/>
    <property type="match status" value="1"/>
</dbReference>
<dbReference type="Proteomes" id="UP001611263">
    <property type="component" value="Unassembled WGS sequence"/>
</dbReference>
<dbReference type="InterPro" id="IPR029063">
    <property type="entry name" value="SAM-dependent_MTases_sf"/>
</dbReference>
<dbReference type="Pfam" id="PF13649">
    <property type="entry name" value="Methyltransf_25"/>
    <property type="match status" value="1"/>
</dbReference>
<dbReference type="PANTHER" id="PTHR43464">
    <property type="entry name" value="METHYLTRANSFERASE"/>
    <property type="match status" value="1"/>
</dbReference>
<evidence type="ECO:0000313" key="5">
    <source>
        <dbReference type="EMBL" id="MFI1461314.1"/>
    </source>
</evidence>
<dbReference type="GO" id="GO:0016746">
    <property type="term" value="F:acyltransferase activity"/>
    <property type="evidence" value="ECO:0007669"/>
    <property type="project" value="UniProtKB-KW"/>
</dbReference>
<dbReference type="EC" id="2.3.1.-" evidence="5"/>
<evidence type="ECO:0000256" key="1">
    <source>
        <dbReference type="ARBA" id="ARBA00022603"/>
    </source>
</evidence>
<dbReference type="RefSeq" id="WP_197039677.1">
    <property type="nucleotide sequence ID" value="NZ_JBIRUQ010000002.1"/>
</dbReference>
<dbReference type="SUPFAM" id="SSF55729">
    <property type="entry name" value="Acyl-CoA N-acyltransferases (Nat)"/>
    <property type="match status" value="1"/>
</dbReference>
<feature type="domain" description="N-acetyltransferase" evidence="4">
    <location>
        <begin position="272"/>
        <end position="419"/>
    </location>
</feature>
<protein>
    <submittedName>
        <fullName evidence="5">GNAT family N-acetyltransferase</fullName>
        <ecNumber evidence="5">2.3.1.-</ecNumber>
    </submittedName>
</protein>
<gene>
    <name evidence="5" type="ORF">ACH4WX_11410</name>
</gene>
<evidence type="ECO:0000256" key="2">
    <source>
        <dbReference type="ARBA" id="ARBA00022679"/>
    </source>
</evidence>
<organism evidence="5 6">
    <name type="scientific">Nocardia carnea</name>
    <dbReference type="NCBI Taxonomy" id="37328"/>
    <lineage>
        <taxon>Bacteria</taxon>
        <taxon>Bacillati</taxon>
        <taxon>Actinomycetota</taxon>
        <taxon>Actinomycetes</taxon>
        <taxon>Mycobacteriales</taxon>
        <taxon>Nocardiaceae</taxon>
        <taxon>Nocardia</taxon>
    </lineage>
</organism>
<keyword evidence="2 5" id="KW-0808">Transferase</keyword>
<keyword evidence="5" id="KW-0012">Acyltransferase</keyword>
<evidence type="ECO:0000259" key="4">
    <source>
        <dbReference type="PROSITE" id="PS51186"/>
    </source>
</evidence>
<dbReference type="CDD" id="cd02440">
    <property type="entry name" value="AdoMet_MTases"/>
    <property type="match status" value="1"/>
</dbReference>
<accession>A0ABW7TNW1</accession>
<reference evidence="5 6" key="1">
    <citation type="submission" date="2024-10" db="EMBL/GenBank/DDBJ databases">
        <title>The Natural Products Discovery Center: Release of the First 8490 Sequenced Strains for Exploring Actinobacteria Biosynthetic Diversity.</title>
        <authorList>
            <person name="Kalkreuter E."/>
            <person name="Kautsar S.A."/>
            <person name="Yang D."/>
            <person name="Bader C.D."/>
            <person name="Teijaro C.N."/>
            <person name="Fluegel L."/>
            <person name="Davis C.M."/>
            <person name="Simpson J.R."/>
            <person name="Lauterbach L."/>
            <person name="Steele A.D."/>
            <person name="Gui C."/>
            <person name="Meng S."/>
            <person name="Li G."/>
            <person name="Viehrig K."/>
            <person name="Ye F."/>
            <person name="Su P."/>
            <person name="Kiefer A.F."/>
            <person name="Nichols A."/>
            <person name="Cepeda A.J."/>
            <person name="Yan W."/>
            <person name="Fan B."/>
            <person name="Jiang Y."/>
            <person name="Adhikari A."/>
            <person name="Zheng C.-J."/>
            <person name="Schuster L."/>
            <person name="Cowan T.M."/>
            <person name="Smanski M.J."/>
            <person name="Chevrette M.G."/>
            <person name="De Carvalho L.P.S."/>
            <person name="Shen B."/>
        </authorList>
    </citation>
    <scope>NUCLEOTIDE SEQUENCE [LARGE SCALE GENOMIC DNA]</scope>
    <source>
        <strain evidence="5 6">NPDC020568</strain>
    </source>
</reference>
<dbReference type="PANTHER" id="PTHR43464:SF19">
    <property type="entry name" value="UBIQUINONE BIOSYNTHESIS O-METHYLTRANSFERASE, MITOCHONDRIAL"/>
    <property type="match status" value="1"/>
</dbReference>
<keyword evidence="6" id="KW-1185">Reference proteome</keyword>
<dbReference type="PROSITE" id="PS51186">
    <property type="entry name" value="GNAT"/>
    <property type="match status" value="1"/>
</dbReference>
<dbReference type="Gene3D" id="3.40.50.150">
    <property type="entry name" value="Vaccinia Virus protein VP39"/>
    <property type="match status" value="1"/>
</dbReference>
<dbReference type="GeneID" id="93509813"/>
<keyword evidence="1" id="KW-0489">Methyltransferase</keyword>
<dbReference type="InterPro" id="IPR016181">
    <property type="entry name" value="Acyl_CoA_acyltransferase"/>
</dbReference>
<comment type="caution">
    <text evidence="5">The sequence shown here is derived from an EMBL/GenBank/DDBJ whole genome shotgun (WGS) entry which is preliminary data.</text>
</comment>
<dbReference type="InterPro" id="IPR041698">
    <property type="entry name" value="Methyltransf_25"/>
</dbReference>
<dbReference type="Pfam" id="PF00583">
    <property type="entry name" value="Acetyltransf_1"/>
    <property type="match status" value="1"/>
</dbReference>
<evidence type="ECO:0000256" key="3">
    <source>
        <dbReference type="ARBA" id="ARBA00022691"/>
    </source>
</evidence>
<dbReference type="SUPFAM" id="SSF53335">
    <property type="entry name" value="S-adenosyl-L-methionine-dependent methyltransferases"/>
    <property type="match status" value="1"/>
</dbReference>
<keyword evidence="3" id="KW-0949">S-adenosyl-L-methionine</keyword>
<name>A0ABW7TNW1_9NOCA</name>
<sequence>MSSSSSGTDASNIGTDAVIEALFALHEGLARQGPGSDATTLRLLAAAGPLPERPRILDAGCGPGAAALLLAAEAGAIVTAVDLHQPYLDELVAEAARRGLDGQISVVNHSMDRLPHPDHSFDVIWAEGSVYTVGFDTALRAWRRLLAPGGVLAITEIEWTGTDPDAEVRAYWDAAYRLRTHAGNTDAARAAGYRVDAHWPLPESDWWQEYYTPLTARMRLMDADRSGMREALTALQAEIAMRNRHGRDYRYAAYILRPYDHTTENGTTMTTWTTRPETRSDIPAVRAVELAAFPTAEEADIVDALRADPEAWIDGLSMLTTTATGEVVGHALLTRCRVGEEAALALAPCAVRPEYQRTGAGSAAIHAALDSAAAMGENLVVVLGHPEYYPRFGFTPASRFGIHAPFDAPDEAMMALALDTTRPIPSGTIAYPAAFGI</sequence>